<feature type="domain" description="Gnk2-homologous" evidence="19">
    <location>
        <begin position="139"/>
        <end position="246"/>
    </location>
</feature>
<dbReference type="Pfam" id="PF01657">
    <property type="entry name" value="Stress-antifung"/>
    <property type="match status" value="2"/>
</dbReference>
<dbReference type="AlphaFoldDB" id="A0A8T1PHZ9"/>
<accession>A0A8T1PHZ9</accession>
<dbReference type="PANTHER" id="PTHR27002:SF1108">
    <property type="entry name" value="CYSTEINE-RICH RECEPTOR-KINASE-LIKE PROTEIN"/>
    <property type="match status" value="1"/>
</dbReference>
<feature type="domain" description="Protein kinase" evidence="18">
    <location>
        <begin position="328"/>
        <end position="605"/>
    </location>
</feature>
<dbReference type="GO" id="GO:0005886">
    <property type="term" value="C:plasma membrane"/>
    <property type="evidence" value="ECO:0007669"/>
    <property type="project" value="TreeGrafter"/>
</dbReference>
<evidence type="ECO:0000256" key="11">
    <source>
        <dbReference type="ARBA" id="ARBA00022989"/>
    </source>
</evidence>
<evidence type="ECO:0000256" key="7">
    <source>
        <dbReference type="ARBA" id="ARBA00022737"/>
    </source>
</evidence>
<comment type="subcellular location">
    <subcellularLocation>
        <location evidence="1">Membrane</location>
        <topology evidence="1">Single-pass membrane protein</topology>
    </subcellularLocation>
</comment>
<dbReference type="SMART" id="SM00220">
    <property type="entry name" value="S_TKc"/>
    <property type="match status" value="1"/>
</dbReference>
<reference evidence="20" key="1">
    <citation type="submission" date="2020-12" db="EMBL/GenBank/DDBJ databases">
        <title>WGS assembly of Carya illinoinensis cv. Pawnee.</title>
        <authorList>
            <person name="Platts A."/>
            <person name="Shu S."/>
            <person name="Wright S."/>
            <person name="Barry K."/>
            <person name="Edger P."/>
            <person name="Pires J.C."/>
            <person name="Schmutz J."/>
        </authorList>
    </citation>
    <scope>NUCLEOTIDE SEQUENCE</scope>
    <source>
        <tissue evidence="20">Leaf</tissue>
    </source>
</reference>
<name>A0A8T1PHZ9_CARIL</name>
<feature type="binding site" evidence="15">
    <location>
        <position position="356"/>
    </location>
    <ligand>
        <name>ATP</name>
        <dbReference type="ChEBI" id="CHEBI:30616"/>
    </ligand>
</feature>
<dbReference type="CDD" id="cd23509">
    <property type="entry name" value="Gnk2-like"/>
    <property type="match status" value="2"/>
</dbReference>
<dbReference type="FunFam" id="3.30.430.20:FF:000002">
    <property type="entry name" value="Cysteine-rich receptor-like protein kinase 10"/>
    <property type="match status" value="1"/>
</dbReference>
<evidence type="ECO:0000259" key="19">
    <source>
        <dbReference type="PROSITE" id="PS51473"/>
    </source>
</evidence>
<evidence type="ECO:0000256" key="5">
    <source>
        <dbReference type="ARBA" id="ARBA00022692"/>
    </source>
</evidence>
<evidence type="ECO:0000256" key="2">
    <source>
        <dbReference type="ARBA" id="ARBA00022527"/>
    </source>
</evidence>
<evidence type="ECO:0000259" key="18">
    <source>
        <dbReference type="PROSITE" id="PS50011"/>
    </source>
</evidence>
<comment type="caution">
    <text evidence="20">The sequence shown here is derived from an EMBL/GenBank/DDBJ whole genome shotgun (WGS) entry which is preliminary data.</text>
</comment>
<feature type="chain" id="PRO_5035803329" description="Cysteine-rich receptor-like protein kinase 10" evidence="17">
    <location>
        <begin position="28"/>
        <end position="654"/>
    </location>
</feature>
<keyword evidence="21" id="KW-1185">Reference proteome</keyword>
<sequence length="654" mass="72910">MASCKFSLCLVCLISLIITLLSLTIEAAPTYASHYCQNTTFFTPSSTYQANLDFLLSALSSNSTLPEGFYRVNTGKNPPDVIIGRFLCRGDLTPDLCQNCISTAIEDVRKRCPFDKVALIWYDECTLQYSNDSLLNDMVPFVNIASSNKSVVEQDRFNSLLSSTMKSLAARAANSQSDKKFATEEVKFTSSQTLYALAQCAPELSVESCKTCLESAIGSIPQCCAGVQGGKVLLPSSNIRYELYPFYNHTAGLPVPGKRKSTSSSTIIAVTVPLAGSMILFLVGLYFLRRRTREKYNNLPGEKVAMEILSAESLQFDLATIEAATNNFSDDNKIGKGGFGSVYKGVLYNGQEIAVKRLSRSSGQGAIEFKNEVVLVAKLQHRNLVRLLGFCLEGEEKILIYEYVPNRSLDYFLFDFERQRQLDWSSRYKIIGGIARGLLYLHEDSRLRIIHRDLKASNVLLDANMNAKISDFGMARIVVVDQTQANTNRIVGTYGYMSPEYAMHGRFSVKSDVFSFGVLLLEIISGKMNNCFFQSEHNEDLLGYVWKKWKDGRPLEFLDPTLRGSFAKNEVIRCIHIGLLCVQEDPASRPTMAAIVLMLDSHSVTLQLPQQPAFLLRSRARKNMPSDVVEPDSSTNQSVPWSIDEASITQLHPR</sequence>
<dbReference type="PROSITE" id="PS00108">
    <property type="entry name" value="PROTEIN_KINASE_ST"/>
    <property type="match status" value="1"/>
</dbReference>
<dbReference type="PANTHER" id="PTHR27002">
    <property type="entry name" value="RECEPTOR-LIKE SERINE/THREONINE-PROTEIN KINASE SD1-8"/>
    <property type="match status" value="1"/>
</dbReference>
<keyword evidence="13" id="KW-0675">Receptor</keyword>
<proteinExistence type="predicted"/>
<keyword evidence="11 16" id="KW-1133">Transmembrane helix</keyword>
<dbReference type="InterPro" id="IPR008271">
    <property type="entry name" value="Ser/Thr_kinase_AS"/>
</dbReference>
<evidence type="ECO:0000256" key="14">
    <source>
        <dbReference type="ARBA" id="ARBA00023180"/>
    </source>
</evidence>
<evidence type="ECO:0000256" key="16">
    <source>
        <dbReference type="SAM" id="Phobius"/>
    </source>
</evidence>
<feature type="signal peptide" evidence="17">
    <location>
        <begin position="1"/>
        <end position="27"/>
    </location>
</feature>
<evidence type="ECO:0000256" key="10">
    <source>
        <dbReference type="ARBA" id="ARBA00022840"/>
    </source>
</evidence>
<dbReference type="InterPro" id="IPR017441">
    <property type="entry name" value="Protein_kinase_ATP_BS"/>
</dbReference>
<keyword evidence="2" id="KW-0723">Serine/threonine-protein kinase</keyword>
<evidence type="ECO:0000256" key="9">
    <source>
        <dbReference type="ARBA" id="ARBA00022777"/>
    </source>
</evidence>
<dbReference type="InterPro" id="IPR001245">
    <property type="entry name" value="Ser-Thr/Tyr_kinase_cat_dom"/>
</dbReference>
<keyword evidence="3" id="KW-0597">Phosphoprotein</keyword>
<keyword evidence="14" id="KW-0325">Glycoprotein</keyword>
<evidence type="ECO:0000256" key="1">
    <source>
        <dbReference type="ARBA" id="ARBA00004167"/>
    </source>
</evidence>
<dbReference type="GO" id="GO:0042742">
    <property type="term" value="P:defense response to bacterium"/>
    <property type="evidence" value="ECO:0007669"/>
    <property type="project" value="TreeGrafter"/>
</dbReference>
<evidence type="ECO:0000313" key="20">
    <source>
        <dbReference type="EMBL" id="KAG6641568.1"/>
    </source>
</evidence>
<gene>
    <name evidence="20" type="ORF">CIPAW_09G082900</name>
</gene>
<dbReference type="FunFam" id="3.30.430.20:FF:000003">
    <property type="entry name" value="Cysteine-rich RLK (RECEPTOR-like protein kinase) 10"/>
    <property type="match status" value="1"/>
</dbReference>
<keyword evidence="4" id="KW-0808">Transferase</keyword>
<keyword evidence="6 17" id="KW-0732">Signal</keyword>
<feature type="domain" description="Gnk2-homologous" evidence="19">
    <location>
        <begin position="30"/>
        <end position="134"/>
    </location>
</feature>
<dbReference type="Pfam" id="PF07714">
    <property type="entry name" value="PK_Tyr_Ser-Thr"/>
    <property type="match status" value="1"/>
</dbReference>
<evidence type="ECO:0000256" key="3">
    <source>
        <dbReference type="ARBA" id="ARBA00022553"/>
    </source>
</evidence>
<dbReference type="GO" id="GO:0004674">
    <property type="term" value="F:protein serine/threonine kinase activity"/>
    <property type="evidence" value="ECO:0007669"/>
    <property type="project" value="UniProtKB-KW"/>
</dbReference>
<organism evidence="20 21">
    <name type="scientific">Carya illinoinensis</name>
    <name type="common">Pecan</name>
    <dbReference type="NCBI Taxonomy" id="32201"/>
    <lineage>
        <taxon>Eukaryota</taxon>
        <taxon>Viridiplantae</taxon>
        <taxon>Streptophyta</taxon>
        <taxon>Embryophyta</taxon>
        <taxon>Tracheophyta</taxon>
        <taxon>Spermatophyta</taxon>
        <taxon>Magnoliopsida</taxon>
        <taxon>eudicotyledons</taxon>
        <taxon>Gunneridae</taxon>
        <taxon>Pentapetalae</taxon>
        <taxon>rosids</taxon>
        <taxon>fabids</taxon>
        <taxon>Fagales</taxon>
        <taxon>Juglandaceae</taxon>
        <taxon>Carya</taxon>
    </lineage>
</organism>
<dbReference type="EMBL" id="CM031817">
    <property type="protein sequence ID" value="KAG6641568.1"/>
    <property type="molecule type" value="Genomic_DNA"/>
</dbReference>
<dbReference type="PROSITE" id="PS00107">
    <property type="entry name" value="PROTEIN_KINASE_ATP"/>
    <property type="match status" value="1"/>
</dbReference>
<dbReference type="FunFam" id="1.10.510.10:FF:000129">
    <property type="entry name" value="cysteine-rich receptor-like protein kinase 10"/>
    <property type="match status" value="1"/>
</dbReference>
<protein>
    <recommendedName>
        <fullName evidence="22">Cysteine-rich receptor-like protein kinase 10</fullName>
    </recommendedName>
</protein>
<evidence type="ECO:0000256" key="4">
    <source>
        <dbReference type="ARBA" id="ARBA00022679"/>
    </source>
</evidence>
<evidence type="ECO:0000256" key="12">
    <source>
        <dbReference type="ARBA" id="ARBA00023136"/>
    </source>
</evidence>
<dbReference type="CDD" id="cd14066">
    <property type="entry name" value="STKc_IRAK"/>
    <property type="match status" value="1"/>
</dbReference>
<keyword evidence="12 16" id="KW-0472">Membrane</keyword>
<evidence type="ECO:0000256" key="13">
    <source>
        <dbReference type="ARBA" id="ARBA00023170"/>
    </source>
</evidence>
<evidence type="ECO:0000256" key="15">
    <source>
        <dbReference type="PROSITE-ProRule" id="PRU10141"/>
    </source>
</evidence>
<dbReference type="Proteomes" id="UP000811609">
    <property type="component" value="Chromosome 9"/>
</dbReference>
<dbReference type="InterPro" id="IPR002902">
    <property type="entry name" value="GNK2"/>
</dbReference>
<keyword evidence="5 16" id="KW-0812">Transmembrane</keyword>
<evidence type="ECO:0000256" key="8">
    <source>
        <dbReference type="ARBA" id="ARBA00022741"/>
    </source>
</evidence>
<dbReference type="PROSITE" id="PS50011">
    <property type="entry name" value="PROTEIN_KINASE_DOM"/>
    <property type="match status" value="1"/>
</dbReference>
<keyword evidence="8 15" id="KW-0547">Nucleotide-binding</keyword>
<evidence type="ECO:0000256" key="17">
    <source>
        <dbReference type="SAM" id="SignalP"/>
    </source>
</evidence>
<dbReference type="InterPro" id="IPR000719">
    <property type="entry name" value="Prot_kinase_dom"/>
</dbReference>
<keyword evidence="7" id="KW-0677">Repeat</keyword>
<keyword evidence="10 15" id="KW-0067">ATP-binding</keyword>
<dbReference type="GO" id="GO:0005524">
    <property type="term" value="F:ATP binding"/>
    <property type="evidence" value="ECO:0007669"/>
    <property type="project" value="UniProtKB-UniRule"/>
</dbReference>
<dbReference type="PROSITE" id="PS51473">
    <property type="entry name" value="GNK2"/>
    <property type="match status" value="2"/>
</dbReference>
<keyword evidence="9" id="KW-0418">Kinase</keyword>
<evidence type="ECO:0000256" key="6">
    <source>
        <dbReference type="ARBA" id="ARBA00022729"/>
    </source>
</evidence>
<evidence type="ECO:0000313" key="21">
    <source>
        <dbReference type="Proteomes" id="UP000811609"/>
    </source>
</evidence>
<evidence type="ECO:0008006" key="22">
    <source>
        <dbReference type="Google" id="ProtNLM"/>
    </source>
</evidence>
<feature type="transmembrane region" description="Helical" evidence="16">
    <location>
        <begin position="267"/>
        <end position="288"/>
    </location>
</feature>
<dbReference type="FunFam" id="3.30.200.20:FF:000959">
    <property type="entry name" value="Cysteine-rich receptor-like protein kinase 17"/>
    <property type="match status" value="1"/>
</dbReference>